<evidence type="ECO:0000256" key="5">
    <source>
        <dbReference type="ARBA" id="ARBA00022833"/>
    </source>
</evidence>
<dbReference type="GO" id="GO:0003677">
    <property type="term" value="F:DNA binding"/>
    <property type="evidence" value="ECO:0007669"/>
    <property type="project" value="UniProtKB-KW"/>
</dbReference>
<dbReference type="EMBL" id="CAFBLM010000102">
    <property type="protein sequence ID" value="CAB4881106.1"/>
    <property type="molecule type" value="Genomic_DNA"/>
</dbReference>
<evidence type="ECO:0000256" key="6">
    <source>
        <dbReference type="ARBA" id="ARBA00022840"/>
    </source>
</evidence>
<dbReference type="Pfam" id="PF17764">
    <property type="entry name" value="PriA_3primeBD"/>
    <property type="match status" value="1"/>
</dbReference>
<evidence type="ECO:0000256" key="2">
    <source>
        <dbReference type="ARBA" id="ARBA00022705"/>
    </source>
</evidence>
<dbReference type="AlphaFoldDB" id="A0A6J7EDP2"/>
<keyword evidence="5" id="KW-0862">Zinc</keyword>
<dbReference type="InterPro" id="IPR042115">
    <property type="entry name" value="PriA_3primeBD_sf"/>
</dbReference>
<keyword evidence="7" id="KW-0238">DNA-binding</keyword>
<feature type="domain" description="Primosomal protein N' 3' DNA-binding" evidence="8">
    <location>
        <begin position="9"/>
        <end position="108"/>
    </location>
</feature>
<keyword evidence="3" id="KW-0479">Metal-binding</keyword>
<reference evidence="9" key="1">
    <citation type="submission" date="2020-05" db="EMBL/GenBank/DDBJ databases">
        <authorList>
            <person name="Chiriac C."/>
            <person name="Salcher M."/>
            <person name="Ghai R."/>
            <person name="Kavagutti S V."/>
        </authorList>
    </citation>
    <scope>NUCLEOTIDE SEQUENCE</scope>
</reference>
<dbReference type="Gene3D" id="3.40.1440.60">
    <property type="entry name" value="PriA, 3(prime) DNA-binding domain"/>
    <property type="match status" value="1"/>
</dbReference>
<dbReference type="GO" id="GO:0006270">
    <property type="term" value="P:DNA replication initiation"/>
    <property type="evidence" value="ECO:0007669"/>
    <property type="project" value="TreeGrafter"/>
</dbReference>
<dbReference type="GO" id="GO:0046872">
    <property type="term" value="F:metal ion binding"/>
    <property type="evidence" value="ECO:0007669"/>
    <property type="project" value="UniProtKB-KW"/>
</dbReference>
<keyword evidence="6" id="KW-0067">ATP-binding</keyword>
<dbReference type="GO" id="GO:1990077">
    <property type="term" value="C:primosome complex"/>
    <property type="evidence" value="ECO:0007669"/>
    <property type="project" value="UniProtKB-KW"/>
</dbReference>
<keyword evidence="2" id="KW-0235">DNA replication</keyword>
<evidence type="ECO:0000256" key="1">
    <source>
        <dbReference type="ARBA" id="ARBA00022515"/>
    </source>
</evidence>
<name>A0A6J7EDP2_9ZZZZ</name>
<accession>A0A6J7EDP2</accession>
<keyword evidence="4" id="KW-0547">Nucleotide-binding</keyword>
<dbReference type="PANTHER" id="PTHR30580:SF0">
    <property type="entry name" value="PRIMOSOMAL PROTEIN N"/>
    <property type="match status" value="1"/>
</dbReference>
<proteinExistence type="inferred from homology"/>
<dbReference type="Gene3D" id="3.40.50.300">
    <property type="entry name" value="P-loop containing nucleotide triphosphate hydrolases"/>
    <property type="match status" value="1"/>
</dbReference>
<dbReference type="PANTHER" id="PTHR30580">
    <property type="entry name" value="PRIMOSOMAL PROTEIN N"/>
    <property type="match status" value="1"/>
</dbReference>
<organism evidence="9">
    <name type="scientific">freshwater metagenome</name>
    <dbReference type="NCBI Taxonomy" id="449393"/>
    <lineage>
        <taxon>unclassified sequences</taxon>
        <taxon>metagenomes</taxon>
        <taxon>ecological metagenomes</taxon>
    </lineage>
</organism>
<dbReference type="InterPro" id="IPR041222">
    <property type="entry name" value="PriA_3primeBD"/>
</dbReference>
<dbReference type="InterPro" id="IPR027417">
    <property type="entry name" value="P-loop_NTPase"/>
</dbReference>
<dbReference type="InterPro" id="IPR005259">
    <property type="entry name" value="PriA"/>
</dbReference>
<keyword evidence="1" id="KW-0639">Primosome</keyword>
<protein>
    <submittedName>
        <fullName evidence="9">Unannotated protein</fullName>
    </submittedName>
</protein>
<dbReference type="GO" id="GO:0043138">
    <property type="term" value="F:3'-5' DNA helicase activity"/>
    <property type="evidence" value="ECO:0007669"/>
    <property type="project" value="TreeGrafter"/>
</dbReference>
<evidence type="ECO:0000256" key="4">
    <source>
        <dbReference type="ARBA" id="ARBA00022741"/>
    </source>
</evidence>
<dbReference type="GO" id="GO:0006269">
    <property type="term" value="P:DNA replication, synthesis of primer"/>
    <property type="evidence" value="ECO:0007669"/>
    <property type="project" value="UniProtKB-KW"/>
</dbReference>
<dbReference type="HAMAP" id="MF_00983">
    <property type="entry name" value="PriA"/>
    <property type="match status" value="1"/>
</dbReference>
<dbReference type="SUPFAM" id="SSF52540">
    <property type="entry name" value="P-loop containing nucleoside triphosphate hydrolases"/>
    <property type="match status" value="1"/>
</dbReference>
<gene>
    <name evidence="9" type="ORF">UFOPK3401_01453</name>
</gene>
<evidence type="ECO:0000256" key="7">
    <source>
        <dbReference type="ARBA" id="ARBA00023125"/>
    </source>
</evidence>
<dbReference type="GO" id="GO:0006302">
    <property type="term" value="P:double-strand break repair"/>
    <property type="evidence" value="ECO:0007669"/>
    <property type="project" value="InterPro"/>
</dbReference>
<evidence type="ECO:0000259" key="8">
    <source>
        <dbReference type="Pfam" id="PF17764"/>
    </source>
</evidence>
<dbReference type="GO" id="GO:0005524">
    <property type="term" value="F:ATP binding"/>
    <property type="evidence" value="ECO:0007669"/>
    <property type="project" value="UniProtKB-KW"/>
</dbReference>
<evidence type="ECO:0000256" key="3">
    <source>
        <dbReference type="ARBA" id="ARBA00022723"/>
    </source>
</evidence>
<evidence type="ECO:0000313" key="9">
    <source>
        <dbReference type="EMBL" id="CAB4881106.1"/>
    </source>
</evidence>
<sequence length="649" mass="69311">MAVAGPIARVLLDVPLAHLDRTFDYAVPDELGELAVAGARVRVRFAGRKVSGYILERAQESEHTGKLAALDSVVSAEPVLSPQIAQLARLVADHFAGTVADVLRLAIPPRQAKVEAETPTTFEPSLQPADFAHVWDLVDQNFLDALSSGPVVRAVATAPPGISTAELIAEAAHAIRTDLAHDQGRSVLIVVPDHRDVDVVTQALTQALPLSCVVALTADAGPAKRYRTWLSIRRGRARVVVGTRAAMFAPVHQPGLFVILDDGDDLHAEQHAPYPHVREVLAMRSMNENASFLVLGRIQTAEGQRLIRSRWAQEVGASREFIRASSPTIHTIGSDAELARDPGALSARLPSLALRIAREALSAGPVLVQVPRAGYLPVVSCQKCREVAHCHNCHGPLRIVQAGRAPVCGWCGTVRAQHTCSNCGSASLRAVLTGATRTAEELGRAFPNIKVITSGREGVIASLSSGPALVIATPGAEPIADGGYSAALLLDGDSLLHRSDLRAEEEALRRWMNAASLVRSSADVVIMADPTHRSVQALVRWDPVGFAASEFDERKAAHLPPTARVAALDGPPSAIDELIGQWQLPALAEVLGPVPIPDSRDDERVRLIVRVPLAQGAELAQQLKQVQGVRSARKASENVVVRIDPMNLI</sequence>
<dbReference type="GO" id="GO:0006310">
    <property type="term" value="P:DNA recombination"/>
    <property type="evidence" value="ECO:0007669"/>
    <property type="project" value="InterPro"/>
</dbReference>